<gene>
    <name evidence="1" type="ORF">HPB47_001971</name>
</gene>
<keyword evidence="2" id="KW-1185">Reference proteome</keyword>
<evidence type="ECO:0000313" key="1">
    <source>
        <dbReference type="EMBL" id="KAG0422175.1"/>
    </source>
</evidence>
<reference evidence="1 2" key="1">
    <citation type="journal article" date="2020" name="Cell">
        <title>Large-Scale Comparative Analyses of Tick Genomes Elucidate Their Genetic Diversity and Vector Capacities.</title>
        <authorList>
            <consortium name="Tick Genome and Microbiome Consortium (TIGMIC)"/>
            <person name="Jia N."/>
            <person name="Wang J."/>
            <person name="Shi W."/>
            <person name="Du L."/>
            <person name="Sun Y."/>
            <person name="Zhan W."/>
            <person name="Jiang J.F."/>
            <person name="Wang Q."/>
            <person name="Zhang B."/>
            <person name="Ji P."/>
            <person name="Bell-Sakyi L."/>
            <person name="Cui X.M."/>
            <person name="Yuan T.T."/>
            <person name="Jiang B.G."/>
            <person name="Yang W.F."/>
            <person name="Lam T.T."/>
            <person name="Chang Q.C."/>
            <person name="Ding S.J."/>
            <person name="Wang X.J."/>
            <person name="Zhu J.G."/>
            <person name="Ruan X.D."/>
            <person name="Zhao L."/>
            <person name="Wei J.T."/>
            <person name="Ye R.Z."/>
            <person name="Que T.C."/>
            <person name="Du C.H."/>
            <person name="Zhou Y.H."/>
            <person name="Cheng J.X."/>
            <person name="Dai P.F."/>
            <person name="Guo W.B."/>
            <person name="Han X.H."/>
            <person name="Huang E.J."/>
            <person name="Li L.F."/>
            <person name="Wei W."/>
            <person name="Gao Y.C."/>
            <person name="Liu J.Z."/>
            <person name="Shao H.Z."/>
            <person name="Wang X."/>
            <person name="Wang C.C."/>
            <person name="Yang T.C."/>
            <person name="Huo Q.B."/>
            <person name="Li W."/>
            <person name="Chen H.Y."/>
            <person name="Chen S.E."/>
            <person name="Zhou L.G."/>
            <person name="Ni X.B."/>
            <person name="Tian J.H."/>
            <person name="Sheng Y."/>
            <person name="Liu T."/>
            <person name="Pan Y.S."/>
            <person name="Xia L.Y."/>
            <person name="Li J."/>
            <person name="Zhao F."/>
            <person name="Cao W.C."/>
        </authorList>
    </citation>
    <scope>NUCLEOTIDE SEQUENCE [LARGE SCALE GENOMIC DNA]</scope>
    <source>
        <strain evidence="1">Iper-2018</strain>
    </source>
</reference>
<proteinExistence type="predicted"/>
<comment type="caution">
    <text evidence="1">The sequence shown here is derived from an EMBL/GenBank/DDBJ whole genome shotgun (WGS) entry which is preliminary data.</text>
</comment>
<accession>A0AC60PPA9</accession>
<name>A0AC60PPA9_IXOPE</name>
<organism evidence="1 2">
    <name type="scientific">Ixodes persulcatus</name>
    <name type="common">Taiga tick</name>
    <dbReference type="NCBI Taxonomy" id="34615"/>
    <lineage>
        <taxon>Eukaryota</taxon>
        <taxon>Metazoa</taxon>
        <taxon>Ecdysozoa</taxon>
        <taxon>Arthropoda</taxon>
        <taxon>Chelicerata</taxon>
        <taxon>Arachnida</taxon>
        <taxon>Acari</taxon>
        <taxon>Parasitiformes</taxon>
        <taxon>Ixodida</taxon>
        <taxon>Ixodoidea</taxon>
        <taxon>Ixodidae</taxon>
        <taxon>Ixodinae</taxon>
        <taxon>Ixodes</taxon>
    </lineage>
</organism>
<dbReference type="Proteomes" id="UP000805193">
    <property type="component" value="Unassembled WGS sequence"/>
</dbReference>
<protein>
    <submittedName>
        <fullName evidence="1">Uncharacterized protein</fullName>
    </submittedName>
</protein>
<dbReference type="EMBL" id="JABSTQ010010262">
    <property type="protein sequence ID" value="KAG0422175.1"/>
    <property type="molecule type" value="Genomic_DNA"/>
</dbReference>
<sequence length="510" mass="57893">MRVLLFTVCLARIQCEVAGWKPFDCALTRSFYISSIDDPETPSECGKHNEADNLWEDAIELQLTSTADHGYSIRTATSADHTYSIEVQYENKACNLLLPGAMLFTGSCSAKVLRLLRLINIQAFSESTYFNHQTAFLQPAIERVWNREQQSLLQARRGKTVRLAGDGRYDCPGYSAKFMTYTFMEMETNKILHYVQSPEVKSSNSMELHGCAKGLTFFKEENVTVEALVTYRHLGMKGHMRTKEPQTRHYFDAWHIAKGISKKMLKASKYARCEVLAYWAQPASNHLYWCAANCEEDGKLLVEMWKSINNHALDKHTGHGGVYNRCVHDTLVGDREWLSLGTPAHKRFVGITTQKVLLRDLEHVSPAGHTYNLESYHSMLIRFAPKSVAFTGPIMHARTRLAALHHNENSGRVQAVTRKGQPKFKRRMQRGKMGTDRLKEVKTPPTYAYVGQLLSEAAACCNESSLREALNNRPRDRAPLPMAAHYPRLPKEQLVEQRMSRYSRGTAGPS</sequence>
<evidence type="ECO:0000313" key="2">
    <source>
        <dbReference type="Proteomes" id="UP000805193"/>
    </source>
</evidence>